<evidence type="ECO:0000313" key="1">
    <source>
        <dbReference type="EMBL" id="MBX59480.1"/>
    </source>
</evidence>
<accession>A0A2P2PXQ2</accession>
<dbReference type="EMBL" id="GGEC01078996">
    <property type="protein sequence ID" value="MBX59480.1"/>
    <property type="molecule type" value="Transcribed_RNA"/>
</dbReference>
<proteinExistence type="predicted"/>
<sequence>MGQWPYGMVYIVACGTQFSCSKSILHVFV</sequence>
<reference evidence="1" key="1">
    <citation type="submission" date="2018-02" db="EMBL/GenBank/DDBJ databases">
        <title>Rhizophora mucronata_Transcriptome.</title>
        <authorList>
            <person name="Meera S.P."/>
            <person name="Sreeshan A."/>
            <person name="Augustine A."/>
        </authorList>
    </citation>
    <scope>NUCLEOTIDE SEQUENCE</scope>
    <source>
        <tissue evidence="1">Leaf</tissue>
    </source>
</reference>
<organism evidence="1">
    <name type="scientific">Rhizophora mucronata</name>
    <name type="common">Asiatic mangrove</name>
    <dbReference type="NCBI Taxonomy" id="61149"/>
    <lineage>
        <taxon>Eukaryota</taxon>
        <taxon>Viridiplantae</taxon>
        <taxon>Streptophyta</taxon>
        <taxon>Embryophyta</taxon>
        <taxon>Tracheophyta</taxon>
        <taxon>Spermatophyta</taxon>
        <taxon>Magnoliopsida</taxon>
        <taxon>eudicotyledons</taxon>
        <taxon>Gunneridae</taxon>
        <taxon>Pentapetalae</taxon>
        <taxon>rosids</taxon>
        <taxon>fabids</taxon>
        <taxon>Malpighiales</taxon>
        <taxon>Rhizophoraceae</taxon>
        <taxon>Rhizophora</taxon>
    </lineage>
</organism>
<protein>
    <submittedName>
        <fullName evidence="1">Uncharacterized protein</fullName>
    </submittedName>
</protein>
<dbReference type="AlphaFoldDB" id="A0A2P2PXQ2"/>
<name>A0A2P2PXQ2_RHIMU</name>